<evidence type="ECO:0000313" key="8">
    <source>
        <dbReference type="Proteomes" id="UP000422989"/>
    </source>
</evidence>
<dbReference type="OrthoDB" id="63188at2"/>
<keyword evidence="3 5" id="KW-1133">Transmembrane helix</keyword>
<dbReference type="EMBL" id="CP032550">
    <property type="protein sequence ID" value="QGU28613.1"/>
    <property type="molecule type" value="Genomic_DNA"/>
</dbReference>
<feature type="transmembrane region" description="Helical" evidence="5">
    <location>
        <begin position="134"/>
        <end position="155"/>
    </location>
</feature>
<accession>A0A6I6E0H5</accession>
<organism evidence="7 8">
    <name type="scientific">Microbacterium oryzae</name>
    <dbReference type="NCBI Taxonomy" id="743009"/>
    <lineage>
        <taxon>Bacteria</taxon>
        <taxon>Bacillati</taxon>
        <taxon>Actinomycetota</taxon>
        <taxon>Actinomycetes</taxon>
        <taxon>Micrococcales</taxon>
        <taxon>Microbacteriaceae</taxon>
        <taxon>Microbacterium</taxon>
    </lineage>
</organism>
<dbReference type="Pfam" id="PF01061">
    <property type="entry name" value="ABC2_membrane"/>
    <property type="match status" value="1"/>
</dbReference>
<reference evidence="7 8" key="1">
    <citation type="submission" date="2018-09" db="EMBL/GenBank/DDBJ databases">
        <title>Whole genome sequencing of Microbacterium oryzae strain MB-10T.</title>
        <authorList>
            <person name="Das S.K."/>
        </authorList>
    </citation>
    <scope>NUCLEOTIDE SEQUENCE [LARGE SCALE GENOMIC DNA]</scope>
    <source>
        <strain evidence="7 8">MB-10</strain>
    </source>
</reference>
<evidence type="ECO:0000256" key="2">
    <source>
        <dbReference type="ARBA" id="ARBA00022692"/>
    </source>
</evidence>
<feature type="domain" description="ABC-2 type transporter transmembrane" evidence="6">
    <location>
        <begin position="10"/>
        <end position="188"/>
    </location>
</feature>
<dbReference type="GO" id="GO:0140359">
    <property type="term" value="F:ABC-type transporter activity"/>
    <property type="evidence" value="ECO:0007669"/>
    <property type="project" value="InterPro"/>
</dbReference>
<feature type="transmembrane region" description="Helical" evidence="5">
    <location>
        <begin position="101"/>
        <end position="122"/>
    </location>
</feature>
<gene>
    <name evidence="7" type="ORF">D7D94_13745</name>
</gene>
<dbReference type="GO" id="GO:0016020">
    <property type="term" value="C:membrane"/>
    <property type="evidence" value="ECO:0007669"/>
    <property type="project" value="UniProtKB-SubCell"/>
</dbReference>
<evidence type="ECO:0000256" key="5">
    <source>
        <dbReference type="SAM" id="Phobius"/>
    </source>
</evidence>
<dbReference type="Proteomes" id="UP000422989">
    <property type="component" value="Chromosome"/>
</dbReference>
<keyword evidence="8" id="KW-1185">Reference proteome</keyword>
<feature type="transmembrane region" description="Helical" evidence="5">
    <location>
        <begin position="21"/>
        <end position="42"/>
    </location>
</feature>
<protein>
    <submittedName>
        <fullName evidence="7">ABC transporter permease</fullName>
    </submittedName>
</protein>
<sequence length="253" mass="26395">MTALVSSPLYRTEALRQIRNPYTLVFTLVMPVAMYVLFGAGMEYGSQGVGHANVAFYIMVSMGAFGTATAMSSLCSLAAAEIGQGWGRQLALTPLTTTAYAATKLLTALSFAALSLAAVYVAGLTTGAAADDAWRWFAAAGLTLGLGLVYGLYGLGVGLAFNSDSGAALASISISFFGFFGNVFVPLEGGMLDVAKFTPMYGFAALVRWPATAGQLVSGGSDPLWAVTLNVLVWALLFAALVRLGVLRSRARR</sequence>
<evidence type="ECO:0000313" key="7">
    <source>
        <dbReference type="EMBL" id="QGU28613.1"/>
    </source>
</evidence>
<comment type="subcellular location">
    <subcellularLocation>
        <location evidence="1">Membrane</location>
        <topology evidence="1">Multi-pass membrane protein</topology>
    </subcellularLocation>
</comment>
<feature type="transmembrane region" description="Helical" evidence="5">
    <location>
        <begin position="54"/>
        <end position="80"/>
    </location>
</feature>
<dbReference type="AlphaFoldDB" id="A0A6I6E0H5"/>
<evidence type="ECO:0000256" key="1">
    <source>
        <dbReference type="ARBA" id="ARBA00004141"/>
    </source>
</evidence>
<evidence type="ECO:0000259" key="6">
    <source>
        <dbReference type="Pfam" id="PF01061"/>
    </source>
</evidence>
<name>A0A6I6E0H5_9MICO</name>
<keyword evidence="2 5" id="KW-0812">Transmembrane</keyword>
<feature type="transmembrane region" description="Helical" evidence="5">
    <location>
        <begin position="167"/>
        <end position="187"/>
    </location>
</feature>
<dbReference type="RefSeq" id="WP_156243161.1">
    <property type="nucleotide sequence ID" value="NZ_BAAAZL010000007.1"/>
</dbReference>
<feature type="transmembrane region" description="Helical" evidence="5">
    <location>
        <begin position="224"/>
        <end position="246"/>
    </location>
</feature>
<dbReference type="InterPro" id="IPR013525">
    <property type="entry name" value="ABC2_TM"/>
</dbReference>
<evidence type="ECO:0000256" key="3">
    <source>
        <dbReference type="ARBA" id="ARBA00022989"/>
    </source>
</evidence>
<dbReference type="KEGG" id="moj:D7D94_13745"/>
<proteinExistence type="predicted"/>
<keyword evidence="4 5" id="KW-0472">Membrane</keyword>
<evidence type="ECO:0000256" key="4">
    <source>
        <dbReference type="ARBA" id="ARBA00023136"/>
    </source>
</evidence>